<organism evidence="1 7">
    <name type="scientific">Parabacteroides distasonis</name>
    <dbReference type="NCBI Taxonomy" id="823"/>
    <lineage>
        <taxon>Bacteria</taxon>
        <taxon>Pseudomonadati</taxon>
        <taxon>Bacteroidota</taxon>
        <taxon>Bacteroidia</taxon>
        <taxon>Bacteroidales</taxon>
        <taxon>Tannerellaceae</taxon>
        <taxon>Parabacteroides</taxon>
    </lineage>
</organism>
<evidence type="ECO:0000313" key="3">
    <source>
        <dbReference type="EMBL" id="MRY91938.1"/>
    </source>
</evidence>
<dbReference type="OrthoDB" id="1007434at2"/>
<dbReference type="SUPFAM" id="SSF53756">
    <property type="entry name" value="UDP-Glycosyltransferase/glycogen phosphorylase"/>
    <property type="match status" value="1"/>
</dbReference>
<dbReference type="AlphaFoldDB" id="A0A173RRM3"/>
<dbReference type="Proteomes" id="UP001221009">
    <property type="component" value="Chromosome"/>
</dbReference>
<dbReference type="EMBL" id="WKMC01000001">
    <property type="protein sequence ID" value="MRZ49276.1"/>
    <property type="molecule type" value="Genomic_DNA"/>
</dbReference>
<evidence type="ECO:0000313" key="7">
    <source>
        <dbReference type="Proteomes" id="UP000095591"/>
    </source>
</evidence>
<dbReference type="EMBL" id="WKMO01000018">
    <property type="protein sequence ID" value="MSB75029.1"/>
    <property type="molecule type" value="Genomic_DNA"/>
</dbReference>
<sequence>MRVLFVYKEKNGDNLFVPVIRTRLSVHGIEAISSVDEFWNPSRSYDIIHIHWPEEVVGWNVNDVDIDKRLETRLRYFKEKGSRVYYTCHNLSPHYGSPLHQACYRVVERMADCMVHLGNYSLGKMAGLYPDCRHVLIPHPIYLGAYDDTLTREAAREYWGIDRRTFVVTAFGKFRRRDEVWMTLKAFFSLPRRKKLLLAPRMLPGSYPKPLLSVIRCLLHLLGVRTENNERIISDEDLPYYFAVSDVVFIQRCVILNSGVVPMAFLFGRGVVGPDSGNVGELLRVTANLVFSPSDQGSVNSMLRSAMNMDLDDLGAKNRRYADKYLHPDKIAGLYAKCYHFEESH</sequence>
<dbReference type="OMA" id="WIARDNI"/>
<dbReference type="EMBL" id="WKMY01000001">
    <property type="protein sequence ID" value="MRY91938.1"/>
    <property type="molecule type" value="Genomic_DNA"/>
</dbReference>
<evidence type="ECO:0000313" key="1">
    <source>
        <dbReference type="EMBL" id="CUM80387.1"/>
    </source>
</evidence>
<evidence type="ECO:0000313" key="6">
    <source>
        <dbReference type="EMBL" id="WET65693.1"/>
    </source>
</evidence>
<dbReference type="EMBL" id="CYXP01000001">
    <property type="protein sequence ID" value="CUM80387.1"/>
    <property type="molecule type" value="Genomic_DNA"/>
</dbReference>
<protein>
    <recommendedName>
        <fullName evidence="12">Glycosyltransferase family 1 protein</fullName>
    </recommendedName>
</protein>
<evidence type="ECO:0000313" key="4">
    <source>
        <dbReference type="EMBL" id="MRZ49276.1"/>
    </source>
</evidence>
<accession>A0A173RRM3</accession>
<evidence type="ECO:0008006" key="12">
    <source>
        <dbReference type="Google" id="ProtNLM"/>
    </source>
</evidence>
<gene>
    <name evidence="1" type="ORF">ERS852429_00650</name>
    <name evidence="2" type="ORF">GKD59_16845</name>
    <name evidence="4" type="ORF">GKD66_03260</name>
    <name evidence="3" type="ORF">GKD67_01505</name>
    <name evidence="5" type="ORF">GKD70_17355</name>
    <name evidence="6" type="ORF">P2T59_06815</name>
</gene>
<dbReference type="EMBL" id="CP120353">
    <property type="protein sequence ID" value="WET65693.1"/>
    <property type="molecule type" value="Genomic_DNA"/>
</dbReference>
<evidence type="ECO:0000313" key="2">
    <source>
        <dbReference type="EMBL" id="MRY59547.1"/>
    </source>
</evidence>
<dbReference type="Proteomes" id="UP000441609">
    <property type="component" value="Unassembled WGS sequence"/>
</dbReference>
<evidence type="ECO:0000313" key="9">
    <source>
        <dbReference type="Proteomes" id="UP000441609"/>
    </source>
</evidence>
<reference evidence="6" key="3">
    <citation type="submission" date="2023-03" db="EMBL/GenBank/DDBJ databases">
        <title>Parabacteroides distasonis, a bacteria resistant against UC.</title>
        <authorList>
            <person name="Dai W."/>
        </authorList>
    </citation>
    <scope>NUCLEOTIDE SEQUENCE</scope>
    <source>
        <strain evidence="6">F1-28</strain>
    </source>
</reference>
<evidence type="ECO:0000313" key="8">
    <source>
        <dbReference type="Proteomes" id="UP000441358"/>
    </source>
</evidence>
<dbReference type="Gene3D" id="3.40.50.2000">
    <property type="entry name" value="Glycogen Phosphorylase B"/>
    <property type="match status" value="1"/>
</dbReference>
<proteinExistence type="predicted"/>
<reference evidence="8 9" key="2">
    <citation type="journal article" date="2019" name="Nat. Med.">
        <title>A library of human gut bacterial isolates paired with longitudinal multiomics data enables mechanistic microbiome research.</title>
        <authorList>
            <person name="Poyet M."/>
            <person name="Groussin M."/>
            <person name="Gibbons S.M."/>
            <person name="Avila-Pacheco J."/>
            <person name="Jiang X."/>
            <person name="Kearney S.M."/>
            <person name="Perrotta A.R."/>
            <person name="Berdy B."/>
            <person name="Zhao S."/>
            <person name="Lieberman T.D."/>
            <person name="Swanson P.K."/>
            <person name="Smith M."/>
            <person name="Roesemann S."/>
            <person name="Alexander J.E."/>
            <person name="Rich S.A."/>
            <person name="Livny J."/>
            <person name="Vlamakis H."/>
            <person name="Clish C."/>
            <person name="Bullock K."/>
            <person name="Deik A."/>
            <person name="Scott J."/>
            <person name="Pierce K.A."/>
            <person name="Xavier R.J."/>
            <person name="Alm E.J."/>
        </authorList>
    </citation>
    <scope>NUCLEOTIDE SEQUENCE [LARGE SCALE GENOMIC DNA]</scope>
    <source>
        <strain evidence="5 9">BIOML-A20</strain>
        <strain evidence="4 8">BIOML-A32</strain>
        <strain evidence="2 11">BIOML-A41</strain>
        <strain evidence="3 10">BIOML-A9</strain>
    </source>
</reference>
<dbReference type="RefSeq" id="WP_005856561.1">
    <property type="nucleotide sequence ID" value="NZ_AP019729.1"/>
</dbReference>
<dbReference type="EMBL" id="WKLT01000017">
    <property type="protein sequence ID" value="MRY59547.1"/>
    <property type="molecule type" value="Genomic_DNA"/>
</dbReference>
<evidence type="ECO:0000313" key="10">
    <source>
        <dbReference type="Proteomes" id="UP000461276"/>
    </source>
</evidence>
<reference evidence="1 7" key="1">
    <citation type="submission" date="2015-09" db="EMBL/GenBank/DDBJ databases">
        <authorList>
            <consortium name="Pathogen Informatics"/>
        </authorList>
    </citation>
    <scope>NUCLEOTIDE SEQUENCE [LARGE SCALE GENOMIC DNA]</scope>
    <source>
        <strain evidence="1 7">2789STDY5608872</strain>
    </source>
</reference>
<dbReference type="Proteomes" id="UP000463337">
    <property type="component" value="Unassembled WGS sequence"/>
</dbReference>
<dbReference type="Proteomes" id="UP000461276">
    <property type="component" value="Unassembled WGS sequence"/>
</dbReference>
<evidence type="ECO:0000313" key="11">
    <source>
        <dbReference type="Proteomes" id="UP000463337"/>
    </source>
</evidence>
<name>A0A173RRM3_PARDI</name>
<evidence type="ECO:0000313" key="5">
    <source>
        <dbReference type="EMBL" id="MSB75029.1"/>
    </source>
</evidence>
<dbReference type="Proteomes" id="UP000441358">
    <property type="component" value="Unassembled WGS sequence"/>
</dbReference>
<dbReference type="Proteomes" id="UP000095591">
    <property type="component" value="Unassembled WGS sequence"/>
</dbReference>